<feature type="compositionally biased region" description="Pro residues" evidence="5">
    <location>
        <begin position="188"/>
        <end position="200"/>
    </location>
</feature>
<dbReference type="PANTHER" id="PTHR16290">
    <property type="entry name" value="TRANSCRIPTION FACTOR SMIF DECAPPING ENZYME DCP1"/>
    <property type="match status" value="1"/>
</dbReference>
<comment type="similarity">
    <text evidence="2">Belongs to the DCP1 family.</text>
</comment>
<feature type="compositionally biased region" description="Low complexity" evidence="5">
    <location>
        <begin position="176"/>
        <end position="187"/>
    </location>
</feature>
<dbReference type="STRING" id="1353952.A0A165F6I8"/>
<dbReference type="GO" id="GO:0006397">
    <property type="term" value="P:mRNA processing"/>
    <property type="evidence" value="ECO:0007669"/>
    <property type="project" value="UniProtKB-KW"/>
</dbReference>
<accession>A0A165F6I8</accession>
<dbReference type="Gene3D" id="2.30.29.30">
    <property type="entry name" value="Pleckstrin-homology domain (PH domain)/Phosphotyrosine-binding domain (PTB)"/>
    <property type="match status" value="1"/>
</dbReference>
<evidence type="ECO:0000256" key="4">
    <source>
        <dbReference type="ARBA" id="ARBA00022664"/>
    </source>
</evidence>
<evidence type="ECO:0000313" key="7">
    <source>
        <dbReference type="Proteomes" id="UP000076842"/>
    </source>
</evidence>
<dbReference type="InterPro" id="IPR011993">
    <property type="entry name" value="PH-like_dom_sf"/>
</dbReference>
<evidence type="ECO:0000256" key="2">
    <source>
        <dbReference type="ARBA" id="ARBA00008778"/>
    </source>
</evidence>
<feature type="compositionally biased region" description="Polar residues" evidence="5">
    <location>
        <begin position="279"/>
        <end position="299"/>
    </location>
</feature>
<dbReference type="GO" id="GO:0031087">
    <property type="term" value="P:deadenylation-independent decapping of nuclear-transcribed mRNA"/>
    <property type="evidence" value="ECO:0007669"/>
    <property type="project" value="TreeGrafter"/>
</dbReference>
<name>A0A165F6I8_9BASI</name>
<keyword evidence="3" id="KW-0963">Cytoplasm</keyword>
<dbReference type="GO" id="GO:0000290">
    <property type="term" value="P:deadenylation-dependent decapping of nuclear-transcribed mRNA"/>
    <property type="evidence" value="ECO:0007669"/>
    <property type="project" value="InterPro"/>
</dbReference>
<feature type="region of interest" description="Disordered" evidence="5">
    <location>
        <begin position="173"/>
        <end position="309"/>
    </location>
</feature>
<dbReference type="InParanoid" id="A0A165F6I8"/>
<dbReference type="OrthoDB" id="440673at2759"/>
<dbReference type="GO" id="GO:0000932">
    <property type="term" value="C:P-body"/>
    <property type="evidence" value="ECO:0007669"/>
    <property type="project" value="TreeGrafter"/>
</dbReference>
<dbReference type="AlphaFoldDB" id="A0A165F6I8"/>
<organism evidence="6 7">
    <name type="scientific">Calocera cornea HHB12733</name>
    <dbReference type="NCBI Taxonomy" id="1353952"/>
    <lineage>
        <taxon>Eukaryota</taxon>
        <taxon>Fungi</taxon>
        <taxon>Dikarya</taxon>
        <taxon>Basidiomycota</taxon>
        <taxon>Agaricomycotina</taxon>
        <taxon>Dacrymycetes</taxon>
        <taxon>Dacrymycetales</taxon>
        <taxon>Dacrymycetaceae</taxon>
        <taxon>Calocera</taxon>
    </lineage>
</organism>
<proteinExistence type="inferred from homology"/>
<evidence type="ECO:0000256" key="1">
    <source>
        <dbReference type="ARBA" id="ARBA00004496"/>
    </source>
</evidence>
<evidence type="ECO:0000313" key="6">
    <source>
        <dbReference type="EMBL" id="KZT56292.1"/>
    </source>
</evidence>
<dbReference type="EMBL" id="KV423980">
    <property type="protein sequence ID" value="KZT56292.1"/>
    <property type="molecule type" value="Genomic_DNA"/>
</dbReference>
<dbReference type="GO" id="GO:0003729">
    <property type="term" value="F:mRNA binding"/>
    <property type="evidence" value="ECO:0007669"/>
    <property type="project" value="TreeGrafter"/>
</dbReference>
<keyword evidence="4" id="KW-0507">mRNA processing</keyword>
<feature type="compositionally biased region" description="Low complexity" evidence="5">
    <location>
        <begin position="352"/>
        <end position="367"/>
    </location>
</feature>
<dbReference type="CDD" id="cd13182">
    <property type="entry name" value="EVH1-like_Dcp1"/>
    <property type="match status" value="1"/>
</dbReference>
<dbReference type="Pfam" id="PF06058">
    <property type="entry name" value="DCP1"/>
    <property type="match status" value="1"/>
</dbReference>
<evidence type="ECO:0008006" key="8">
    <source>
        <dbReference type="Google" id="ProtNLM"/>
    </source>
</evidence>
<dbReference type="Proteomes" id="UP000076842">
    <property type="component" value="Unassembled WGS sequence"/>
</dbReference>
<evidence type="ECO:0000256" key="3">
    <source>
        <dbReference type="ARBA" id="ARBA00022490"/>
    </source>
</evidence>
<reference evidence="6 7" key="1">
    <citation type="journal article" date="2016" name="Mol. Biol. Evol.">
        <title>Comparative Genomics of Early-Diverging Mushroom-Forming Fungi Provides Insights into the Origins of Lignocellulose Decay Capabilities.</title>
        <authorList>
            <person name="Nagy L.G."/>
            <person name="Riley R."/>
            <person name="Tritt A."/>
            <person name="Adam C."/>
            <person name="Daum C."/>
            <person name="Floudas D."/>
            <person name="Sun H."/>
            <person name="Yadav J.S."/>
            <person name="Pangilinan J."/>
            <person name="Larsson K.H."/>
            <person name="Matsuura K."/>
            <person name="Barry K."/>
            <person name="Labutti K."/>
            <person name="Kuo R."/>
            <person name="Ohm R.A."/>
            <person name="Bhattacharya S.S."/>
            <person name="Shirouzu T."/>
            <person name="Yoshinaga Y."/>
            <person name="Martin F.M."/>
            <person name="Grigoriev I.V."/>
            <person name="Hibbett D.S."/>
        </authorList>
    </citation>
    <scope>NUCLEOTIDE SEQUENCE [LARGE SCALE GENOMIC DNA]</scope>
    <source>
        <strain evidence="6 7">HHB12733</strain>
    </source>
</reference>
<dbReference type="SUPFAM" id="SSF50729">
    <property type="entry name" value="PH domain-like"/>
    <property type="match status" value="1"/>
</dbReference>
<dbReference type="InterPro" id="IPR010334">
    <property type="entry name" value="Dcp1"/>
</dbReference>
<gene>
    <name evidence="6" type="ORF">CALCODRAFT_321851</name>
</gene>
<dbReference type="GO" id="GO:0008047">
    <property type="term" value="F:enzyme activator activity"/>
    <property type="evidence" value="ECO:0007669"/>
    <property type="project" value="InterPro"/>
</dbReference>
<evidence type="ECO:0000256" key="5">
    <source>
        <dbReference type="SAM" id="MobiDB-lite"/>
    </source>
</evidence>
<dbReference type="PANTHER" id="PTHR16290:SF0">
    <property type="entry name" value="DECAPPING PROTEIN 1, ISOFORM A"/>
    <property type="match status" value="1"/>
</dbReference>
<feature type="compositionally biased region" description="Basic and acidic residues" evidence="5">
    <location>
        <begin position="378"/>
        <end position="391"/>
    </location>
</feature>
<comment type="subcellular location">
    <subcellularLocation>
        <location evidence="1">Cytoplasm</location>
    </subcellularLocation>
</comment>
<sequence length="492" mass="52840">MPHPLAPAQLNALNLKVLRRHCPQITDIYDQASYVVLYRSILKNPDDPESKAREWSKKDVHVEGSMFLVEYDTPPPHGFYILNREGLSDFKHVFRAGDKFEYKSDFIIFQGEGSAEIWGLWVFEPDQRKRLADKFLYYHQLELDPGTAAPPETPVLLPSGKPQPQTVDELFQGLLGPSTSTNTASSSPAPPTSAPAPAPPLAAGSAQGPPTRQQGRRRGESVSGKDSAPPAKQILTASTGPGAPRGREPPSSSTGTGPGPGPSTTSGKGKKPRRPKSVPPQQDANQEEQLTNAQLQGQMNGHPAQGLGREGIADFAAALAGQDGAPQDPTMSLKQIFGLLSGPAPAAPTPPASALLAQSQASGTSAGVLHPPAQGQGREGKEKEKEKEGKNGHARKKSAHLPPSAVQNQYIPQPALNSQLLVAPELVKDALADKMAQAQAQAQAREERECISQREFVQEVLRLIHTDREWTKGLWEEYVRRTGSGEVRPGPG</sequence>
<feature type="compositionally biased region" description="Low complexity" evidence="5">
    <location>
        <begin position="201"/>
        <end position="213"/>
    </location>
</feature>
<feature type="region of interest" description="Disordered" evidence="5">
    <location>
        <begin position="340"/>
        <end position="411"/>
    </location>
</feature>
<keyword evidence="7" id="KW-1185">Reference proteome</keyword>
<protein>
    <recommendedName>
        <fullName evidence="8">PH domain-like protein</fullName>
    </recommendedName>
</protein>